<sequence length="223" mass="25971">MKMNTLKKHTGPTYYLPRDCKLLIIDSQKCILERNLCGLIPSSGRKAPKKVINRENVQKKPRNLQSARHSKRRIADLAIFPSEEAENKAEDIDQQNKTLNFFSGDKNNDKLQPNYHKLFENSARIVSKKRSRYFKLKSLGISDNTSQTMDTKVHKREDSSSSKLGRLTKREQRRLFNYRFIKGSTDPIPHSSQLNFLKKTVKDIYDRSERLIYTSDCGKSKFQ</sequence>
<comment type="caution">
    <text evidence="1">The sequence shown here is derived from an EMBL/GenBank/DDBJ whole genome shotgun (WGS) entry which is preliminary data.</text>
</comment>
<gene>
    <name evidence="1" type="ORF">ECRASSUSDP1_LOCUS12126</name>
</gene>
<accession>A0AAD1UPU8</accession>
<evidence type="ECO:0000313" key="2">
    <source>
        <dbReference type="Proteomes" id="UP001295684"/>
    </source>
</evidence>
<proteinExistence type="predicted"/>
<keyword evidence="2" id="KW-1185">Reference proteome</keyword>
<evidence type="ECO:0000313" key="1">
    <source>
        <dbReference type="EMBL" id="CAI2370807.1"/>
    </source>
</evidence>
<dbReference type="Proteomes" id="UP001295684">
    <property type="component" value="Unassembled WGS sequence"/>
</dbReference>
<dbReference type="EMBL" id="CAMPGE010012020">
    <property type="protein sequence ID" value="CAI2370807.1"/>
    <property type="molecule type" value="Genomic_DNA"/>
</dbReference>
<reference evidence="1" key="1">
    <citation type="submission" date="2023-07" db="EMBL/GenBank/DDBJ databases">
        <authorList>
            <consortium name="AG Swart"/>
            <person name="Singh M."/>
            <person name="Singh A."/>
            <person name="Seah K."/>
            <person name="Emmerich C."/>
        </authorList>
    </citation>
    <scope>NUCLEOTIDE SEQUENCE</scope>
    <source>
        <strain evidence="1">DP1</strain>
    </source>
</reference>
<dbReference type="AlphaFoldDB" id="A0AAD1UPU8"/>
<organism evidence="1 2">
    <name type="scientific">Euplotes crassus</name>
    <dbReference type="NCBI Taxonomy" id="5936"/>
    <lineage>
        <taxon>Eukaryota</taxon>
        <taxon>Sar</taxon>
        <taxon>Alveolata</taxon>
        <taxon>Ciliophora</taxon>
        <taxon>Intramacronucleata</taxon>
        <taxon>Spirotrichea</taxon>
        <taxon>Hypotrichia</taxon>
        <taxon>Euplotida</taxon>
        <taxon>Euplotidae</taxon>
        <taxon>Moneuplotes</taxon>
    </lineage>
</organism>
<protein>
    <submittedName>
        <fullName evidence="1">Uncharacterized protein</fullName>
    </submittedName>
</protein>
<name>A0AAD1UPU8_EUPCR</name>